<dbReference type="SUPFAM" id="SSF52467">
    <property type="entry name" value="DHS-like NAD/FAD-binding domain"/>
    <property type="match status" value="1"/>
</dbReference>
<proteinExistence type="inferred from homology"/>
<dbReference type="AlphaFoldDB" id="A0A9W8MR06"/>
<dbReference type="GO" id="GO:0009097">
    <property type="term" value="P:isoleucine biosynthetic process"/>
    <property type="evidence" value="ECO:0007669"/>
    <property type="project" value="TreeGrafter"/>
</dbReference>
<dbReference type="GO" id="GO:0005739">
    <property type="term" value="C:mitochondrion"/>
    <property type="evidence" value="ECO:0007669"/>
    <property type="project" value="UniProtKB-SubCell"/>
</dbReference>
<name>A0A9W8MR06_9AGAR</name>
<evidence type="ECO:0000256" key="1">
    <source>
        <dbReference type="ARBA" id="ARBA00004173"/>
    </source>
</evidence>
<protein>
    <submittedName>
        <fullName evidence="4">Uncharacterized protein</fullName>
    </submittedName>
</protein>
<dbReference type="GO" id="GO:0050660">
    <property type="term" value="F:flavin adenine dinucleotide binding"/>
    <property type="evidence" value="ECO:0007669"/>
    <property type="project" value="TreeGrafter"/>
</dbReference>
<dbReference type="OrthoDB" id="16262at2759"/>
<dbReference type="Gene3D" id="3.40.50.970">
    <property type="match status" value="1"/>
</dbReference>
<comment type="subcellular location">
    <subcellularLocation>
        <location evidence="1">Mitochondrion</location>
    </subcellularLocation>
</comment>
<evidence type="ECO:0000313" key="5">
    <source>
        <dbReference type="Proteomes" id="UP001148786"/>
    </source>
</evidence>
<dbReference type="GO" id="GO:0003984">
    <property type="term" value="F:acetolactate synthase activity"/>
    <property type="evidence" value="ECO:0007669"/>
    <property type="project" value="TreeGrafter"/>
</dbReference>
<dbReference type="PANTHER" id="PTHR18968">
    <property type="entry name" value="THIAMINE PYROPHOSPHATE ENZYMES"/>
    <property type="match status" value="1"/>
</dbReference>
<dbReference type="GO" id="GO:0009099">
    <property type="term" value="P:L-valine biosynthetic process"/>
    <property type="evidence" value="ECO:0007669"/>
    <property type="project" value="TreeGrafter"/>
</dbReference>
<reference evidence="4" key="1">
    <citation type="submission" date="2022-07" db="EMBL/GenBank/DDBJ databases">
        <title>Genome Sequence of Agrocybe chaxingu.</title>
        <authorList>
            <person name="Buettner E."/>
        </authorList>
    </citation>
    <scope>NUCLEOTIDE SEQUENCE</scope>
    <source>
        <strain evidence="4">MP-N11</strain>
    </source>
</reference>
<evidence type="ECO:0000256" key="2">
    <source>
        <dbReference type="ARBA" id="ARBA00007812"/>
    </source>
</evidence>
<dbReference type="Gene3D" id="3.40.50.1220">
    <property type="entry name" value="TPP-binding domain"/>
    <property type="match status" value="1"/>
</dbReference>
<evidence type="ECO:0000256" key="3">
    <source>
        <dbReference type="ARBA" id="ARBA00023128"/>
    </source>
</evidence>
<evidence type="ECO:0000313" key="4">
    <source>
        <dbReference type="EMBL" id="KAJ3503954.1"/>
    </source>
</evidence>
<dbReference type="EMBL" id="JANKHO010001070">
    <property type="protein sequence ID" value="KAJ3503954.1"/>
    <property type="molecule type" value="Genomic_DNA"/>
</dbReference>
<keyword evidence="3" id="KW-0496">Mitochondrion</keyword>
<sequence length="168" mass="18167">MASFAEPRVDAFVPAARLMAAQAGIHFEILPKNINKVVEAQIPVVGDVAANLAALVPAIKAGWGKGGSGISSSGRRSIRSRLGKASRGSRMKPLEVIGALERATRERKDDVIIATGVGQHQICTAQHFRLECLVEETEHVFPIVPTSKALHEQLLHHDLRESLKKLSN</sequence>
<gene>
    <name evidence="4" type="ORF">NLJ89_g8201</name>
</gene>
<dbReference type="InterPro" id="IPR045229">
    <property type="entry name" value="TPP_enz"/>
</dbReference>
<organism evidence="4 5">
    <name type="scientific">Agrocybe chaxingu</name>
    <dbReference type="NCBI Taxonomy" id="84603"/>
    <lineage>
        <taxon>Eukaryota</taxon>
        <taxon>Fungi</taxon>
        <taxon>Dikarya</taxon>
        <taxon>Basidiomycota</taxon>
        <taxon>Agaricomycotina</taxon>
        <taxon>Agaricomycetes</taxon>
        <taxon>Agaricomycetidae</taxon>
        <taxon>Agaricales</taxon>
        <taxon>Agaricineae</taxon>
        <taxon>Strophariaceae</taxon>
        <taxon>Agrocybe</taxon>
    </lineage>
</organism>
<keyword evidence="5" id="KW-1185">Reference proteome</keyword>
<dbReference type="GO" id="GO:0005948">
    <property type="term" value="C:acetolactate synthase complex"/>
    <property type="evidence" value="ECO:0007669"/>
    <property type="project" value="TreeGrafter"/>
</dbReference>
<dbReference type="Proteomes" id="UP001148786">
    <property type="component" value="Unassembled WGS sequence"/>
</dbReference>
<dbReference type="InterPro" id="IPR029035">
    <property type="entry name" value="DHS-like_NAD/FAD-binding_dom"/>
</dbReference>
<accession>A0A9W8MR06</accession>
<comment type="similarity">
    <text evidence="2">Belongs to the TPP enzyme family.</text>
</comment>
<comment type="caution">
    <text evidence="4">The sequence shown here is derived from an EMBL/GenBank/DDBJ whole genome shotgun (WGS) entry which is preliminary data.</text>
</comment>
<dbReference type="PANTHER" id="PTHR18968:SF13">
    <property type="entry name" value="ACETOLACTATE SYNTHASE CATALYTIC SUBUNIT, MITOCHONDRIAL"/>
    <property type="match status" value="1"/>
</dbReference>